<evidence type="ECO:0000313" key="4">
    <source>
        <dbReference type="EMBL" id="HIZ74595.1"/>
    </source>
</evidence>
<dbReference type="InterPro" id="IPR051635">
    <property type="entry name" value="SNAT-like"/>
</dbReference>
<name>A0A9D2G8X0_9FIRM</name>
<dbReference type="PANTHER" id="PTHR10908:SF0">
    <property type="entry name" value="SEROTONIN N-ACETYLTRANSFERASE"/>
    <property type="match status" value="1"/>
</dbReference>
<sequence length="178" mass="20663">MKITEEYISGKNGLERPEVTIRHADMDDLEQITALEALCFPEAEAGKREDFEKRLHVFPEHFWLLEKDGELVSMVNGMASNSRHLLDEMFENAGLHEENGAWQMIFGVETRPDRQGKGYMDMLMRKVIRDVEKQGRKGLVLTCKEGLISFYERFGFVNEGRSRSEHGGAQWFEMRLTF</sequence>
<comment type="caution">
    <text evidence="4">The sequence shown here is derived from an EMBL/GenBank/DDBJ whole genome shotgun (WGS) entry which is preliminary data.</text>
</comment>
<dbReference type="CDD" id="cd04301">
    <property type="entry name" value="NAT_SF"/>
    <property type="match status" value="1"/>
</dbReference>
<dbReference type="EMBL" id="DXAY01000119">
    <property type="protein sequence ID" value="HIZ74595.1"/>
    <property type="molecule type" value="Genomic_DNA"/>
</dbReference>
<keyword evidence="1" id="KW-0808">Transferase</keyword>
<evidence type="ECO:0000313" key="5">
    <source>
        <dbReference type="Proteomes" id="UP000824116"/>
    </source>
</evidence>
<dbReference type="GO" id="GO:0008080">
    <property type="term" value="F:N-acetyltransferase activity"/>
    <property type="evidence" value="ECO:0007669"/>
    <property type="project" value="UniProtKB-ARBA"/>
</dbReference>
<reference evidence="4" key="1">
    <citation type="journal article" date="2021" name="PeerJ">
        <title>Extensive microbial diversity within the chicken gut microbiome revealed by metagenomics and culture.</title>
        <authorList>
            <person name="Gilroy R."/>
            <person name="Ravi A."/>
            <person name="Getino M."/>
            <person name="Pursley I."/>
            <person name="Horton D.L."/>
            <person name="Alikhan N.F."/>
            <person name="Baker D."/>
            <person name="Gharbi K."/>
            <person name="Hall N."/>
            <person name="Watson M."/>
            <person name="Adriaenssens E.M."/>
            <person name="Foster-Nyarko E."/>
            <person name="Jarju S."/>
            <person name="Secka A."/>
            <person name="Antonio M."/>
            <person name="Oren A."/>
            <person name="Chaudhuri R.R."/>
            <person name="La Ragione R."/>
            <person name="Hildebrand F."/>
            <person name="Pallen M.J."/>
        </authorList>
    </citation>
    <scope>NUCLEOTIDE SEQUENCE</scope>
    <source>
        <strain evidence="4">CHK196-3914</strain>
    </source>
</reference>
<dbReference type="Pfam" id="PF13527">
    <property type="entry name" value="Acetyltransf_9"/>
    <property type="match status" value="1"/>
</dbReference>
<evidence type="ECO:0000256" key="2">
    <source>
        <dbReference type="ARBA" id="ARBA00023315"/>
    </source>
</evidence>
<dbReference type="PANTHER" id="PTHR10908">
    <property type="entry name" value="SEROTONIN N-ACETYLTRANSFERASE"/>
    <property type="match status" value="1"/>
</dbReference>
<reference evidence="4" key="2">
    <citation type="submission" date="2021-04" db="EMBL/GenBank/DDBJ databases">
        <authorList>
            <person name="Gilroy R."/>
        </authorList>
    </citation>
    <scope>NUCLEOTIDE SEQUENCE</scope>
    <source>
        <strain evidence="4">CHK196-3914</strain>
    </source>
</reference>
<gene>
    <name evidence="4" type="ORF">H9723_05025</name>
</gene>
<dbReference type="Gene3D" id="3.40.630.30">
    <property type="match status" value="1"/>
</dbReference>
<protein>
    <submittedName>
        <fullName evidence="4">GNAT family N-acetyltransferase</fullName>
    </submittedName>
</protein>
<evidence type="ECO:0000256" key="1">
    <source>
        <dbReference type="ARBA" id="ARBA00022679"/>
    </source>
</evidence>
<dbReference type="PROSITE" id="PS51186">
    <property type="entry name" value="GNAT"/>
    <property type="match status" value="1"/>
</dbReference>
<dbReference type="InterPro" id="IPR016181">
    <property type="entry name" value="Acyl_CoA_acyltransferase"/>
</dbReference>
<accession>A0A9D2G8X0</accession>
<dbReference type="Proteomes" id="UP000824116">
    <property type="component" value="Unassembled WGS sequence"/>
</dbReference>
<organism evidence="4 5">
    <name type="scientific">Candidatus Mediterraneibacter stercoravium</name>
    <dbReference type="NCBI Taxonomy" id="2838685"/>
    <lineage>
        <taxon>Bacteria</taxon>
        <taxon>Bacillati</taxon>
        <taxon>Bacillota</taxon>
        <taxon>Clostridia</taxon>
        <taxon>Lachnospirales</taxon>
        <taxon>Lachnospiraceae</taxon>
        <taxon>Mediterraneibacter</taxon>
    </lineage>
</organism>
<dbReference type="AlphaFoldDB" id="A0A9D2G8X0"/>
<dbReference type="InterPro" id="IPR000182">
    <property type="entry name" value="GNAT_dom"/>
</dbReference>
<keyword evidence="2" id="KW-0012">Acyltransferase</keyword>
<evidence type="ECO:0000259" key="3">
    <source>
        <dbReference type="PROSITE" id="PS51186"/>
    </source>
</evidence>
<feature type="domain" description="N-acetyltransferase" evidence="3">
    <location>
        <begin position="19"/>
        <end position="178"/>
    </location>
</feature>
<proteinExistence type="predicted"/>
<dbReference type="SUPFAM" id="SSF55729">
    <property type="entry name" value="Acyl-CoA N-acyltransferases (Nat)"/>
    <property type="match status" value="1"/>
</dbReference>